<accession>A0A6J5MCE3</accession>
<name>A0A6J5MCE3_9CAUD</name>
<proteinExistence type="predicted"/>
<dbReference type="EMBL" id="LR796420">
    <property type="protein sequence ID" value="CAB4142993.1"/>
    <property type="molecule type" value="Genomic_DNA"/>
</dbReference>
<reference evidence="1" key="1">
    <citation type="submission" date="2020-04" db="EMBL/GenBank/DDBJ databases">
        <authorList>
            <person name="Chiriac C."/>
            <person name="Salcher M."/>
            <person name="Ghai R."/>
            <person name="Kavagutti S V."/>
        </authorList>
    </citation>
    <scope>NUCLEOTIDE SEQUENCE</scope>
</reference>
<evidence type="ECO:0000313" key="1">
    <source>
        <dbReference type="EMBL" id="CAB4142993.1"/>
    </source>
</evidence>
<protein>
    <submittedName>
        <fullName evidence="1">Uncharacterized protein</fullName>
    </submittedName>
</protein>
<sequence length="80" mass="8164">MSFFRTNNVTTFTSGQSGSVANAWGILPVSGAAGTLTLEPVTLAGANPTTMSISHLAPGVPFPCYIRSISVTNGTVHVLA</sequence>
<organism evidence="1">
    <name type="scientific">uncultured Caudovirales phage</name>
    <dbReference type="NCBI Taxonomy" id="2100421"/>
    <lineage>
        <taxon>Viruses</taxon>
        <taxon>Duplodnaviria</taxon>
        <taxon>Heunggongvirae</taxon>
        <taxon>Uroviricota</taxon>
        <taxon>Caudoviricetes</taxon>
        <taxon>Peduoviridae</taxon>
        <taxon>Maltschvirus</taxon>
        <taxon>Maltschvirus maltsch</taxon>
    </lineage>
</organism>
<gene>
    <name evidence="1" type="ORF">UFOVP449_100</name>
</gene>